<keyword evidence="2" id="KW-1003">Cell membrane</keyword>
<evidence type="ECO:0000256" key="10">
    <source>
        <dbReference type="SAM" id="Phobius"/>
    </source>
</evidence>
<keyword evidence="6 10" id="KW-0472">Membrane</keyword>
<dbReference type="GeneID" id="117658956"/>
<keyword evidence="8" id="KW-0325">Glycoprotein</keyword>
<dbReference type="Proteomes" id="UP001652622">
    <property type="component" value="Unplaced"/>
</dbReference>
<evidence type="ECO:0000256" key="1">
    <source>
        <dbReference type="ARBA" id="ARBA00004251"/>
    </source>
</evidence>
<dbReference type="Pfam" id="PF26060">
    <property type="entry name" value="TGFBR3_N"/>
    <property type="match status" value="1"/>
</dbReference>
<feature type="transmembrane region" description="Helical" evidence="10">
    <location>
        <begin position="695"/>
        <end position="717"/>
    </location>
</feature>
<dbReference type="GO" id="GO:0016477">
    <property type="term" value="P:cell migration"/>
    <property type="evidence" value="ECO:0007669"/>
    <property type="project" value="TreeGrafter"/>
</dbReference>
<evidence type="ECO:0000256" key="4">
    <source>
        <dbReference type="ARBA" id="ARBA00022729"/>
    </source>
</evidence>
<dbReference type="GO" id="GO:0001837">
    <property type="term" value="P:epithelial to mesenchymal transition"/>
    <property type="evidence" value="ECO:0007669"/>
    <property type="project" value="TreeGrafter"/>
</dbReference>
<dbReference type="InParanoid" id="A0A6P9B357"/>
<reference evidence="14" key="1">
    <citation type="submission" date="2025-08" db="UniProtKB">
        <authorList>
            <consortium name="RefSeq"/>
        </authorList>
    </citation>
    <scope>IDENTIFICATION</scope>
    <source>
        <tissue evidence="14">Blood</tissue>
    </source>
</reference>
<evidence type="ECO:0000256" key="8">
    <source>
        <dbReference type="ARBA" id="ARBA00023180"/>
    </source>
</evidence>
<dbReference type="GO" id="GO:0007179">
    <property type="term" value="P:transforming growth factor beta receptor signaling pathway"/>
    <property type="evidence" value="ECO:0007669"/>
    <property type="project" value="TreeGrafter"/>
</dbReference>
<feature type="domain" description="ZP-C" evidence="11">
    <location>
        <begin position="482"/>
        <end position="606"/>
    </location>
</feature>
<dbReference type="OMA" id="THIQLIH"/>
<dbReference type="InterPro" id="IPR055355">
    <property type="entry name" value="ZP-C"/>
</dbReference>
<dbReference type="GO" id="GO:0005114">
    <property type="term" value="F:type II transforming growth factor beta receptor binding"/>
    <property type="evidence" value="ECO:0007669"/>
    <property type="project" value="TreeGrafter"/>
</dbReference>
<proteinExistence type="predicted"/>
<keyword evidence="4" id="KW-0732">Signal</keyword>
<dbReference type="GO" id="GO:0050431">
    <property type="term" value="F:transforming growth factor beta binding"/>
    <property type="evidence" value="ECO:0007669"/>
    <property type="project" value="TreeGrafter"/>
</dbReference>
<dbReference type="PANTHER" id="PTHR14002:SF9">
    <property type="entry name" value="TRANSFORMING GROWTH FACTOR-BETA RECEPTOR TYPE 3-LIKE PROTEIN"/>
    <property type="match status" value="1"/>
</dbReference>
<gene>
    <name evidence="14" type="primary">LOC117658956</name>
</gene>
<keyword evidence="3 10" id="KW-0812">Transmembrane</keyword>
<dbReference type="KEGG" id="pgut:117658956"/>
<evidence type="ECO:0000256" key="9">
    <source>
        <dbReference type="SAM" id="MobiDB-lite"/>
    </source>
</evidence>
<dbReference type="RefSeq" id="XP_034262966.1">
    <property type="nucleotide sequence ID" value="XM_034407075.2"/>
</dbReference>
<sequence>MNMLDAHNEKRNLVYGYLACNRLVVTSKNLQVQMMCGSYQPANCRWRWCLLFVLWTCSGTVAWHHLTCLPESSSTSHSILGFREVLRKGKGCTSRGLSSTGQEVHVISLRKGRPANAQVTLMLAPNLLSRAPIFVLHSQQPVQWMLSTSPGKNWTFQVSLGSSISATQLVASAETDFPNTARGLLKWARRKHGGVTSLAEYHGVNTIYTRLGSGGTAQATCKLHRNFLTPKHFASERQLQPLRICQNPDPPQDLEVHIILSKGVAPSLLSSRPRLVHLTVELHAVGRSPRQRLLLILKSEGTAQWMVRVHCFTGQLHVLASHKVTVSNPEKKQPLTVIQQTSPELANARDPLQYAAEQKLPVFTSYTEAERVNRFLLIVGLKEAIPAAPLENHELFGPMFLLLSRLAVERQQFPEAVTVSWENKRKEEDSSVLSTLAAAETEKVESDFCYGIQKPMHEKEDIKKAFSSEDKKLQDRPFRHVQLSLDVSNSEAFVKQPGFCIVSANSRVFVEASLITFHFCLGFTIQQCFISASSDSSVISSYLLIQHGCAADSHVNLLAPQQAVQDQASRPRYHQRQRLSFVLQPRSNHSIHFLHCRLILCNREPHDSSKTSGSIPKCQFENKACRREEPASGDFQRTITKPIMVTMETPLRPPSPSLKPDKSLANQQGKAKNARKSQKAQQVLTTPSPVLELPAVFGIAFSAFIIGISLTGGLWFIHSQTRKMAARKKAQLANEKAPEETAVSTTLDISSALNVNSPADNFLS</sequence>
<name>A0A6P9B357_PANGU</name>
<evidence type="ECO:0000259" key="12">
    <source>
        <dbReference type="Pfam" id="PF26060"/>
    </source>
</evidence>
<keyword evidence="13" id="KW-1185">Reference proteome</keyword>
<dbReference type="AlphaFoldDB" id="A0A6P9B357"/>
<dbReference type="Pfam" id="PF00100">
    <property type="entry name" value="Zona_pellucida"/>
    <property type="match status" value="1"/>
</dbReference>
<evidence type="ECO:0000256" key="7">
    <source>
        <dbReference type="ARBA" id="ARBA00023157"/>
    </source>
</evidence>
<evidence type="ECO:0000256" key="6">
    <source>
        <dbReference type="ARBA" id="ARBA00023136"/>
    </source>
</evidence>
<comment type="subcellular location">
    <subcellularLocation>
        <location evidence="1">Cell membrane</location>
        <topology evidence="1">Single-pass type I membrane protein</topology>
    </subcellularLocation>
</comment>
<evidence type="ECO:0000256" key="3">
    <source>
        <dbReference type="ARBA" id="ARBA00022692"/>
    </source>
</evidence>
<evidence type="ECO:0000259" key="11">
    <source>
        <dbReference type="Pfam" id="PF00100"/>
    </source>
</evidence>
<dbReference type="InterPro" id="IPR058899">
    <property type="entry name" value="TGFBR3/Endoglin-like_N"/>
</dbReference>
<feature type="region of interest" description="Disordered" evidence="9">
    <location>
        <begin position="648"/>
        <end position="682"/>
    </location>
</feature>
<feature type="domain" description="TGFBR3/Endoglin-like N-terminal" evidence="12">
    <location>
        <begin position="89"/>
        <end position="236"/>
    </location>
</feature>
<dbReference type="InterPro" id="IPR042235">
    <property type="entry name" value="ZP-C_dom"/>
</dbReference>
<keyword evidence="7" id="KW-1015">Disulfide bond</keyword>
<dbReference type="PANTHER" id="PTHR14002">
    <property type="entry name" value="ENDOGLIN/TGF-BETA RECEPTOR TYPE III"/>
    <property type="match status" value="1"/>
</dbReference>
<evidence type="ECO:0000256" key="5">
    <source>
        <dbReference type="ARBA" id="ARBA00022989"/>
    </source>
</evidence>
<organism evidence="13 14">
    <name type="scientific">Pantherophis guttatus</name>
    <name type="common">Corn snake</name>
    <name type="synonym">Elaphe guttata</name>
    <dbReference type="NCBI Taxonomy" id="94885"/>
    <lineage>
        <taxon>Eukaryota</taxon>
        <taxon>Metazoa</taxon>
        <taxon>Chordata</taxon>
        <taxon>Craniata</taxon>
        <taxon>Vertebrata</taxon>
        <taxon>Euteleostomi</taxon>
        <taxon>Lepidosauria</taxon>
        <taxon>Squamata</taxon>
        <taxon>Bifurcata</taxon>
        <taxon>Unidentata</taxon>
        <taxon>Episquamata</taxon>
        <taxon>Toxicofera</taxon>
        <taxon>Serpentes</taxon>
        <taxon>Colubroidea</taxon>
        <taxon>Colubridae</taxon>
        <taxon>Colubrinae</taxon>
        <taxon>Pantherophis</taxon>
    </lineage>
</organism>
<protein>
    <submittedName>
        <fullName evidence="14">Transforming growth factor beta receptor type 3-like isoform X1</fullName>
    </submittedName>
</protein>
<dbReference type="GO" id="GO:0017015">
    <property type="term" value="P:regulation of transforming growth factor beta receptor signaling pathway"/>
    <property type="evidence" value="ECO:0007669"/>
    <property type="project" value="TreeGrafter"/>
</dbReference>
<dbReference type="GO" id="GO:0005024">
    <property type="term" value="F:transforming growth factor beta receptor activity"/>
    <property type="evidence" value="ECO:0007669"/>
    <property type="project" value="TreeGrafter"/>
</dbReference>
<evidence type="ECO:0000313" key="14">
    <source>
        <dbReference type="RefSeq" id="XP_034262966.1"/>
    </source>
</evidence>
<accession>A0A6P9B357</accession>
<keyword evidence="5 10" id="KW-1133">Transmembrane helix</keyword>
<dbReference type="Gene3D" id="2.60.40.4100">
    <property type="entry name" value="Zona pellucida, ZP-C domain"/>
    <property type="match status" value="1"/>
</dbReference>
<evidence type="ECO:0000313" key="13">
    <source>
        <dbReference type="Proteomes" id="UP001652622"/>
    </source>
</evidence>
<evidence type="ECO:0000256" key="2">
    <source>
        <dbReference type="ARBA" id="ARBA00022475"/>
    </source>
</evidence>
<dbReference type="GO" id="GO:0005539">
    <property type="term" value="F:glycosaminoglycan binding"/>
    <property type="evidence" value="ECO:0007669"/>
    <property type="project" value="TreeGrafter"/>
</dbReference>